<dbReference type="AlphaFoldDB" id="A0A2A9P1P6"/>
<dbReference type="EMBL" id="KZ301969">
    <property type="protein sequence ID" value="PFH54602.1"/>
    <property type="molecule type" value="Genomic_DNA"/>
</dbReference>
<gene>
    <name evidence="2" type="ORF">AMATHDRAFT_52241</name>
</gene>
<dbReference type="OrthoDB" id="3258416at2759"/>
<feature type="region of interest" description="Disordered" evidence="1">
    <location>
        <begin position="40"/>
        <end position="116"/>
    </location>
</feature>
<feature type="compositionally biased region" description="Polar residues" evidence="1">
    <location>
        <begin position="64"/>
        <end position="74"/>
    </location>
</feature>
<sequence length="625" mass="67004">MKRVDLQKLCKDYGVKANLKSEALIDLLLDTQSAIMSTKHTTSSLAHSIPSSSRRSVSTTRQSNHAGGSRTTSVIIHETDDEVEHDHKPACVKNEGAPSRETHSFNRPSMQPQSSIPTAGLATRVRKAKELQRRLGVGKPVAAGGTGARVVTRSTSSSRGQHNKPSRMFQREATIPEEGSEEPGFERIVGLPSQGNGGKSTIDSPTKADASSVQSSLALLADIDQRVADAIRPLHEQLQTLRSELEQMYSLKSELAQLKVEMEGMKMAHETGPLTSSSAIIANLSTPKPIHVKKTMGPGGLGMPSVVRPPVANHEVQKSGFNHGGSSALASNAAFHHYEQQPIALGKRPRDSLDEPFKASSIIGAEDTIPERKKIKLIHPDIQESEEKDNSNDLSEDPDILTKEVDEIGNRQPSIHFSDFLTIPSPPGTVSAPEHALHNHGAAVRAASPSDRRNTFAFTFHPVITTPGPQLHPHRYTQYNMTGFPYFEQPESPTPSGSGGLNIAAHGPSSGGFTRSDENQTDVFKSFGLPASSRPTGRPSSATNSTSLGDTNKESDVTSNEVAARLGLRAISSSSSSSVTLGPAESEDAPPMRVTMYGTELDGDTRFGDFGVDGVATGFWTGVRF</sequence>
<organism evidence="2 3">
    <name type="scientific">Amanita thiersii Skay4041</name>
    <dbReference type="NCBI Taxonomy" id="703135"/>
    <lineage>
        <taxon>Eukaryota</taxon>
        <taxon>Fungi</taxon>
        <taxon>Dikarya</taxon>
        <taxon>Basidiomycota</taxon>
        <taxon>Agaricomycotina</taxon>
        <taxon>Agaricomycetes</taxon>
        <taxon>Agaricomycetidae</taxon>
        <taxon>Agaricales</taxon>
        <taxon>Pluteineae</taxon>
        <taxon>Amanitaceae</taxon>
        <taxon>Amanita</taxon>
    </lineage>
</organism>
<evidence type="ECO:0000313" key="3">
    <source>
        <dbReference type="Proteomes" id="UP000242287"/>
    </source>
</evidence>
<feature type="region of interest" description="Disordered" evidence="1">
    <location>
        <begin position="486"/>
        <end position="558"/>
    </location>
</feature>
<feature type="compositionally biased region" description="Polar residues" evidence="1">
    <location>
        <begin position="533"/>
        <end position="550"/>
    </location>
</feature>
<feature type="compositionally biased region" description="Polar residues" evidence="1">
    <location>
        <begin position="105"/>
        <end position="116"/>
    </location>
</feature>
<reference evidence="2 3" key="1">
    <citation type="submission" date="2014-02" db="EMBL/GenBank/DDBJ databases">
        <title>Transposable element dynamics among asymbiotic and ectomycorrhizal Amanita fungi.</title>
        <authorList>
            <consortium name="DOE Joint Genome Institute"/>
            <person name="Hess J."/>
            <person name="Skrede I."/>
            <person name="Wolfe B."/>
            <person name="LaButti K."/>
            <person name="Ohm R.A."/>
            <person name="Grigoriev I.V."/>
            <person name="Pringle A."/>
        </authorList>
    </citation>
    <scope>NUCLEOTIDE SEQUENCE [LARGE SCALE GENOMIC DNA]</scope>
    <source>
        <strain evidence="2 3">SKay4041</strain>
    </source>
</reference>
<proteinExistence type="predicted"/>
<feature type="compositionally biased region" description="Low complexity" evidence="1">
    <location>
        <begin position="149"/>
        <end position="159"/>
    </location>
</feature>
<name>A0A2A9P1P6_9AGAR</name>
<evidence type="ECO:0000313" key="2">
    <source>
        <dbReference type="EMBL" id="PFH54602.1"/>
    </source>
</evidence>
<protein>
    <submittedName>
        <fullName evidence="2">Uncharacterized protein</fullName>
    </submittedName>
</protein>
<evidence type="ECO:0000256" key="1">
    <source>
        <dbReference type="SAM" id="MobiDB-lite"/>
    </source>
</evidence>
<feature type="region of interest" description="Disordered" evidence="1">
    <location>
        <begin position="139"/>
        <end position="209"/>
    </location>
</feature>
<dbReference type="Proteomes" id="UP000242287">
    <property type="component" value="Unassembled WGS sequence"/>
</dbReference>
<dbReference type="STRING" id="703135.A0A2A9P1P6"/>
<accession>A0A2A9P1P6</accession>
<feature type="compositionally biased region" description="Low complexity" evidence="1">
    <location>
        <begin position="41"/>
        <end position="63"/>
    </location>
</feature>
<keyword evidence="3" id="KW-1185">Reference proteome</keyword>